<gene>
    <name evidence="2" type="ORF">FXF47_03285</name>
</gene>
<protein>
    <submittedName>
        <fullName evidence="2">Stage 0 sporulation family protein</fullName>
    </submittedName>
</protein>
<sequence length="280" mass="32244">MIEVIGVQFHQAGNIYYFKPNDEEIKKGEHIIVETDKGKCVAEVVETKKKKSIEEIVLPLKKVVRKMNKDDLDYYEKLQKEEEEALEICEKKVKEHGLPMKLIGARYAFDKKFIMFYFSAEGRVDFRDLVRDLAKVFKTRIELRQIGVRDASKMMGGIGICGRRLCCSQWLRNFESVSVNMAKAQYLSLNPSKMSGLCGRLRCCLRYEKKQYEEMSEKYPNIGSRVKTPKGKGEVKNINIFTESVFVVLDESEAEIIVDITDIDNIGKNNKKNGGNDEKK</sequence>
<dbReference type="PROSITE" id="PS51411">
    <property type="entry name" value="PSP1_C"/>
    <property type="match status" value="1"/>
</dbReference>
<dbReference type="NCBIfam" id="NF041131">
    <property type="entry name" value="RicT_YaaT_fam"/>
    <property type="match status" value="1"/>
</dbReference>
<organism evidence="2 3">
    <name type="scientific">Candidatus Mcinerneyibacterium aminivorans</name>
    <dbReference type="NCBI Taxonomy" id="2703815"/>
    <lineage>
        <taxon>Bacteria</taxon>
        <taxon>Candidatus Macinerneyibacteriota</taxon>
        <taxon>Candidatus Mcinerneyibacteria</taxon>
        <taxon>Candidatus Mcinerneyibacteriales</taxon>
        <taxon>Candidatus Mcinerneyibacteriaceae</taxon>
        <taxon>Candidatus Mcinerneyibacterium</taxon>
    </lineage>
</organism>
<dbReference type="EMBL" id="VSIX01000032">
    <property type="protein sequence ID" value="TYB31634.1"/>
    <property type="molecule type" value="Genomic_DNA"/>
</dbReference>
<dbReference type="AlphaFoldDB" id="A0A5D0MCZ8"/>
<dbReference type="Pfam" id="PF04468">
    <property type="entry name" value="PSP1"/>
    <property type="match status" value="1"/>
</dbReference>
<dbReference type="InterPro" id="IPR047767">
    <property type="entry name" value="PSP1-like"/>
</dbReference>
<evidence type="ECO:0000259" key="1">
    <source>
        <dbReference type="PROSITE" id="PS51411"/>
    </source>
</evidence>
<evidence type="ECO:0000313" key="3">
    <source>
        <dbReference type="Proteomes" id="UP000324143"/>
    </source>
</evidence>
<reference evidence="2" key="1">
    <citation type="submission" date="2019-08" db="EMBL/GenBank/DDBJ databases">
        <title>Genomic characterization of a novel candidate phylum (ARYD3) from a high temperature, high salinity tertiary oil reservoir in north central Oklahoma, USA.</title>
        <authorList>
            <person name="Youssef N.H."/>
            <person name="Yadav A."/>
            <person name="Elshahed M.S."/>
        </authorList>
    </citation>
    <scope>NUCLEOTIDE SEQUENCE [LARGE SCALE GENOMIC DNA]</scope>
    <source>
        <strain evidence="2">ARYD3</strain>
    </source>
</reference>
<keyword evidence="3" id="KW-1185">Reference proteome</keyword>
<accession>A0A5D0MCZ8</accession>
<dbReference type="Proteomes" id="UP000324143">
    <property type="component" value="Unassembled WGS sequence"/>
</dbReference>
<dbReference type="PANTHER" id="PTHR43830:SF3">
    <property type="entry name" value="PROTEIN PSP1"/>
    <property type="match status" value="1"/>
</dbReference>
<proteinExistence type="predicted"/>
<name>A0A5D0MCZ8_9BACT</name>
<dbReference type="GO" id="GO:0005737">
    <property type="term" value="C:cytoplasm"/>
    <property type="evidence" value="ECO:0007669"/>
    <property type="project" value="TreeGrafter"/>
</dbReference>
<evidence type="ECO:0000313" key="2">
    <source>
        <dbReference type="EMBL" id="TYB31634.1"/>
    </source>
</evidence>
<dbReference type="InterPro" id="IPR007557">
    <property type="entry name" value="PSP1_C"/>
</dbReference>
<dbReference type="PANTHER" id="PTHR43830">
    <property type="entry name" value="PROTEIN PSP1"/>
    <property type="match status" value="1"/>
</dbReference>
<comment type="caution">
    <text evidence="2">The sequence shown here is derived from an EMBL/GenBank/DDBJ whole genome shotgun (WGS) entry which is preliminary data.</text>
</comment>
<feature type="domain" description="PSP1 C-terminal" evidence="1">
    <location>
        <begin position="61"/>
        <end position="146"/>
    </location>
</feature>